<gene>
    <name evidence="1" type="ORF">HOLleu_42305</name>
</gene>
<name>A0A9Q0YAI4_HOLLE</name>
<proteinExistence type="predicted"/>
<organism evidence="1 2">
    <name type="scientific">Holothuria leucospilota</name>
    <name type="common">Black long sea cucumber</name>
    <name type="synonym">Mertensiothuria leucospilota</name>
    <dbReference type="NCBI Taxonomy" id="206669"/>
    <lineage>
        <taxon>Eukaryota</taxon>
        <taxon>Metazoa</taxon>
        <taxon>Echinodermata</taxon>
        <taxon>Eleutherozoa</taxon>
        <taxon>Echinozoa</taxon>
        <taxon>Holothuroidea</taxon>
        <taxon>Aspidochirotacea</taxon>
        <taxon>Aspidochirotida</taxon>
        <taxon>Holothuriidae</taxon>
        <taxon>Holothuria</taxon>
    </lineage>
</organism>
<evidence type="ECO:0000313" key="1">
    <source>
        <dbReference type="EMBL" id="KAJ8019237.1"/>
    </source>
</evidence>
<dbReference type="AlphaFoldDB" id="A0A9Q0YAI4"/>
<sequence length="147" mass="16567">MTLSNCTTCLLNDGSCTYIHPASGSRSAIDLSICSPAILMDLQWRFSNDQCGSDHYPLLIGIAYPKPEEIVPRWQLQKADRFEFSNLCNNTIDKDAFNGVQDQIYHFTQLLVNIATKTIPKSSANPRSRHKPWFNTDCEEAIKLVVS</sequence>
<dbReference type="Proteomes" id="UP001152320">
    <property type="component" value="Unassembled WGS sequence"/>
</dbReference>
<keyword evidence="2" id="KW-1185">Reference proteome</keyword>
<accession>A0A9Q0YAI4</accession>
<dbReference type="OrthoDB" id="6143825at2759"/>
<reference evidence="1" key="1">
    <citation type="submission" date="2021-10" db="EMBL/GenBank/DDBJ databases">
        <title>Tropical sea cucumber genome reveals ecological adaptation and Cuvierian tubules defense mechanism.</title>
        <authorList>
            <person name="Chen T."/>
        </authorList>
    </citation>
    <scope>NUCLEOTIDE SEQUENCE</scope>
    <source>
        <strain evidence="1">Nanhai2018</strain>
        <tissue evidence="1">Muscle</tissue>
    </source>
</reference>
<dbReference type="InterPro" id="IPR036691">
    <property type="entry name" value="Endo/exonu/phosph_ase_sf"/>
</dbReference>
<dbReference type="Gene3D" id="3.60.10.10">
    <property type="entry name" value="Endonuclease/exonuclease/phosphatase"/>
    <property type="match status" value="1"/>
</dbReference>
<evidence type="ECO:0008006" key="3">
    <source>
        <dbReference type="Google" id="ProtNLM"/>
    </source>
</evidence>
<protein>
    <recommendedName>
        <fullName evidence="3">Endonuclease/exonuclease/phosphatase domain-containing protein</fullName>
    </recommendedName>
</protein>
<evidence type="ECO:0000313" key="2">
    <source>
        <dbReference type="Proteomes" id="UP001152320"/>
    </source>
</evidence>
<comment type="caution">
    <text evidence="1">The sequence shown here is derived from an EMBL/GenBank/DDBJ whole genome shotgun (WGS) entry which is preliminary data.</text>
</comment>
<dbReference type="EMBL" id="JAIZAY010000052">
    <property type="protein sequence ID" value="KAJ8019237.1"/>
    <property type="molecule type" value="Genomic_DNA"/>
</dbReference>
<dbReference type="SUPFAM" id="SSF56219">
    <property type="entry name" value="DNase I-like"/>
    <property type="match status" value="1"/>
</dbReference>